<dbReference type="AlphaFoldDB" id="V4A3E2"/>
<accession>V4A3E2</accession>
<dbReference type="OrthoDB" id="6138580at2759"/>
<protein>
    <recommendedName>
        <fullName evidence="4">BRICHOS domain-containing protein</fullName>
    </recommendedName>
</protein>
<dbReference type="Proteomes" id="UP000030746">
    <property type="component" value="Unassembled WGS sequence"/>
</dbReference>
<keyword evidence="1" id="KW-0732">Signal</keyword>
<evidence type="ECO:0000313" key="3">
    <source>
        <dbReference type="Proteomes" id="UP000030746"/>
    </source>
</evidence>
<feature type="chain" id="PRO_5012249281" description="BRICHOS domain-containing protein" evidence="1">
    <location>
        <begin position="16"/>
        <end position="135"/>
    </location>
</feature>
<keyword evidence="3" id="KW-1185">Reference proteome</keyword>
<organism evidence="2 3">
    <name type="scientific">Lottia gigantea</name>
    <name type="common">Giant owl limpet</name>
    <dbReference type="NCBI Taxonomy" id="225164"/>
    <lineage>
        <taxon>Eukaryota</taxon>
        <taxon>Metazoa</taxon>
        <taxon>Spiralia</taxon>
        <taxon>Lophotrochozoa</taxon>
        <taxon>Mollusca</taxon>
        <taxon>Gastropoda</taxon>
        <taxon>Patellogastropoda</taxon>
        <taxon>Lottioidea</taxon>
        <taxon>Lottiidae</taxon>
        <taxon>Lottia</taxon>
    </lineage>
</organism>
<dbReference type="CTD" id="20236070"/>
<dbReference type="HOGENOM" id="CLU_1888117_0_0_1"/>
<evidence type="ECO:0000256" key="1">
    <source>
        <dbReference type="SAM" id="SignalP"/>
    </source>
</evidence>
<dbReference type="KEGG" id="lgi:LOTGIDRAFT_153684"/>
<proteinExistence type="predicted"/>
<name>V4A3E2_LOTGI</name>
<gene>
    <name evidence="2" type="ORF">LOTGIDRAFT_153684</name>
</gene>
<feature type="signal peptide" evidence="1">
    <location>
        <begin position="1"/>
        <end position="15"/>
    </location>
</feature>
<reference evidence="2 3" key="1">
    <citation type="journal article" date="2013" name="Nature">
        <title>Insights into bilaterian evolution from three spiralian genomes.</title>
        <authorList>
            <person name="Simakov O."/>
            <person name="Marletaz F."/>
            <person name="Cho S.J."/>
            <person name="Edsinger-Gonzales E."/>
            <person name="Havlak P."/>
            <person name="Hellsten U."/>
            <person name="Kuo D.H."/>
            <person name="Larsson T."/>
            <person name="Lv J."/>
            <person name="Arendt D."/>
            <person name="Savage R."/>
            <person name="Osoegawa K."/>
            <person name="de Jong P."/>
            <person name="Grimwood J."/>
            <person name="Chapman J.A."/>
            <person name="Shapiro H."/>
            <person name="Aerts A."/>
            <person name="Otillar R.P."/>
            <person name="Terry A.Y."/>
            <person name="Boore J.L."/>
            <person name="Grigoriev I.V."/>
            <person name="Lindberg D.R."/>
            <person name="Seaver E.C."/>
            <person name="Weisblat D.A."/>
            <person name="Putnam N.H."/>
            <person name="Rokhsar D.S."/>
        </authorList>
    </citation>
    <scope>NUCLEOTIDE SEQUENCE [LARGE SCALE GENOMIC DNA]</scope>
</reference>
<dbReference type="EMBL" id="KB202283">
    <property type="protein sequence ID" value="ESO91252.1"/>
    <property type="molecule type" value="Genomic_DNA"/>
</dbReference>
<dbReference type="GeneID" id="20236070"/>
<evidence type="ECO:0008006" key="4">
    <source>
        <dbReference type="Google" id="ProtNLM"/>
    </source>
</evidence>
<sequence>MRALIACVLFVAVAGQFRFPWWNGVKSDRHNGYTFEYHARHNLVVVRDSRACYLIKAHKNLHYDATQRNTVEDDIIKHIKEKDGLHRETHLHALSQFHDILEAGECARKFLYELDLVLPTAMHAATTTAGTTMGN</sequence>
<evidence type="ECO:0000313" key="2">
    <source>
        <dbReference type="EMBL" id="ESO91252.1"/>
    </source>
</evidence>
<dbReference type="OMA" id="EYHRTHD"/>
<dbReference type="RefSeq" id="XP_009057953.1">
    <property type="nucleotide sequence ID" value="XM_009059705.1"/>
</dbReference>